<protein>
    <recommendedName>
        <fullName evidence="1">TLDc domain-containing protein</fullName>
    </recommendedName>
</protein>
<dbReference type="GeneID" id="100164218"/>
<reference evidence="2" key="2">
    <citation type="submission" date="2022-06" db="UniProtKB">
        <authorList>
            <consortium name="EnsemblMetazoa"/>
        </authorList>
    </citation>
    <scope>IDENTIFICATION</scope>
</reference>
<dbReference type="Gene3D" id="1.10.472.80">
    <property type="entry name" value="Ypt/Rab-GAP domain of gyp1p, domain 3"/>
    <property type="match status" value="1"/>
</dbReference>
<dbReference type="OrthoDB" id="10065050at2759"/>
<dbReference type="CTD" id="35359"/>
<reference evidence="3" key="1">
    <citation type="submission" date="2010-06" db="EMBL/GenBank/DDBJ databases">
        <authorList>
            <person name="Jiang H."/>
            <person name="Abraham K."/>
            <person name="Ali S."/>
            <person name="Alsbrooks S.L."/>
            <person name="Anim B.N."/>
            <person name="Anosike U.S."/>
            <person name="Attaway T."/>
            <person name="Bandaranaike D.P."/>
            <person name="Battles P.K."/>
            <person name="Bell S.N."/>
            <person name="Bell A.V."/>
            <person name="Beltran B."/>
            <person name="Bickham C."/>
            <person name="Bustamante Y."/>
            <person name="Caleb T."/>
            <person name="Canada A."/>
            <person name="Cardenas V."/>
            <person name="Carter K."/>
            <person name="Chacko J."/>
            <person name="Chandrabose M.N."/>
            <person name="Chavez D."/>
            <person name="Chavez A."/>
            <person name="Chen L."/>
            <person name="Chu H.-S."/>
            <person name="Claassen K.J."/>
            <person name="Cockrell R."/>
            <person name="Collins M."/>
            <person name="Cooper J.A."/>
            <person name="Cree A."/>
            <person name="Curry S.M."/>
            <person name="Da Y."/>
            <person name="Dao M.D."/>
            <person name="Das B."/>
            <person name="Davila M.-L."/>
            <person name="Davy-Carroll L."/>
            <person name="Denson S."/>
            <person name="Dinh H."/>
            <person name="Ebong V.E."/>
            <person name="Edwards J.R."/>
            <person name="Egan A."/>
            <person name="El-Daye J."/>
            <person name="Escobedo L."/>
            <person name="Fernandez S."/>
            <person name="Fernando P.R."/>
            <person name="Flagg N."/>
            <person name="Forbes L.D."/>
            <person name="Fowler R.G."/>
            <person name="Fu Q."/>
            <person name="Gabisi R.A."/>
            <person name="Ganer J."/>
            <person name="Garbino Pronczuk A."/>
            <person name="Garcia R.M."/>
            <person name="Garner T."/>
            <person name="Garrett T.E."/>
            <person name="Gonzalez D.A."/>
            <person name="Hamid H."/>
            <person name="Hawkins E.S."/>
            <person name="Hirani K."/>
            <person name="Hogues M.E."/>
            <person name="Hollins B."/>
            <person name="Hsiao C.-H."/>
            <person name="Jabil R."/>
            <person name="James M.L."/>
            <person name="Jhangiani S.N."/>
            <person name="Johnson B."/>
            <person name="Johnson Q."/>
            <person name="Joshi V."/>
            <person name="Kalu J.B."/>
            <person name="Kam C."/>
            <person name="Kashfia A."/>
            <person name="Keebler J."/>
            <person name="Kisamo H."/>
            <person name="Kovar C.L."/>
            <person name="Lago L.A."/>
            <person name="Lai C.-Y."/>
            <person name="Laidlaw J."/>
            <person name="Lara F."/>
            <person name="Le T.-K."/>
            <person name="Lee S.L."/>
            <person name="Legall F.H."/>
            <person name="Lemon S.J."/>
            <person name="Lewis L.R."/>
            <person name="Li B."/>
            <person name="Liu Y."/>
            <person name="Liu Y.-S."/>
            <person name="Lopez J."/>
            <person name="Lozado R.J."/>
            <person name="Lu J."/>
            <person name="Madu R.C."/>
            <person name="Maheshwari M."/>
            <person name="Maheshwari R."/>
            <person name="Malloy K."/>
            <person name="Martinez E."/>
            <person name="Mathew T."/>
            <person name="Mercado I.C."/>
            <person name="Mercado C."/>
            <person name="Meyer B."/>
            <person name="Montgomery K."/>
            <person name="Morgan M.B."/>
            <person name="Munidasa M."/>
            <person name="Nazareth L.V."/>
            <person name="Nelson J."/>
            <person name="Ng B.M."/>
            <person name="Nguyen N.B."/>
            <person name="Nguyen P.Q."/>
            <person name="Nguyen T."/>
            <person name="Obregon M."/>
            <person name="Okwuonu G.O."/>
            <person name="Onwere C.G."/>
            <person name="Orozco G."/>
            <person name="Parra A."/>
            <person name="Patel S."/>
            <person name="Patil S."/>
            <person name="Perez A."/>
            <person name="Perez Y."/>
            <person name="Pham C."/>
            <person name="Primus E.L."/>
            <person name="Pu L.-L."/>
            <person name="Puazo M."/>
            <person name="Qin X."/>
            <person name="Quiroz J.B."/>
            <person name="Reese J."/>
            <person name="Richards S."/>
            <person name="Rives C.M."/>
            <person name="Robberts R."/>
            <person name="Ruiz S.J."/>
            <person name="Ruiz M.J."/>
            <person name="Santibanez J."/>
            <person name="Schneider B.W."/>
            <person name="Sisson I."/>
            <person name="Smith M."/>
            <person name="Sodergren E."/>
            <person name="Song X.-Z."/>
            <person name="Song B.B."/>
            <person name="Summersgill H."/>
            <person name="Thelus R."/>
            <person name="Thornton R.D."/>
            <person name="Trejos Z.Y."/>
            <person name="Usmani K."/>
            <person name="Vattathil S."/>
            <person name="Villasana D."/>
            <person name="Walker D.L."/>
            <person name="Wang S."/>
            <person name="Wang K."/>
            <person name="White C.S."/>
            <person name="Williams A.C."/>
            <person name="Williamson J."/>
            <person name="Wilson K."/>
            <person name="Woghiren I.O."/>
            <person name="Woodworth J.R."/>
            <person name="Worley K.C."/>
            <person name="Wright R.A."/>
            <person name="Wu W."/>
            <person name="Young L."/>
            <person name="Zhang L."/>
            <person name="Zhang J."/>
            <person name="Zhu Y."/>
            <person name="Muzny D.M."/>
            <person name="Weinstock G."/>
            <person name="Gibbs R.A."/>
        </authorList>
    </citation>
    <scope>NUCLEOTIDE SEQUENCE [LARGE SCALE GENOMIC DNA]</scope>
    <source>
        <strain evidence="3">LSR1</strain>
    </source>
</reference>
<dbReference type="PROSITE" id="PS51886">
    <property type="entry name" value="TLDC"/>
    <property type="match status" value="1"/>
</dbReference>
<dbReference type="AlphaFoldDB" id="A0A8R1W4Q2"/>
<sequence length="603" mass="68250">MVVADSAMLSSTAKDELLSSAADVYQPHVNVDGIPPPPTALGPPSAFPGSPLTAKKQALKSFGEIQSLLAAGFQKDVKKMLRDNCWPTNHPIRAQLWPALCRQHASENSKNMQEGFYWDLVRQLFGSTDLPDKPIILPTFVESKHRHLHHLDSTGKNITDRIVCVLGFACPDITYSPAIYSLTSLLLHFMPEEECYNSLTSLVSSKNLVFVTQTKLLYEVTWKTVLNICRKHVKSAAGHIGKHCPIKKSEKMYMDWIWWIFQGLPFHHAVRVMDCYLHEGIKVLYRMAMAILQLFYKYSTTSNSIWAEEINSHGVDVALMNFCRQMPANPQKMLKTAFKIRGLSSAYIHRVFVKTEMILKSKVVLSGSNKLNRSCSSENLPTSQSQMNIQMASHTLTIREGEHSPSPRASTMASYPINNIRSLIANHQDLFTLWSWLPVRITMYQPILLYTTEEHGCSLTTFYVRVEHHEPTLLLIKTCNNEVFGAYCSSKWIERNKKDDRGNRQAYFGTGETFIFSLYPGKAKYPWVGMEVDNVHHANELFMAADQKMITIGGGDGQAIWMDENVRYGKTEGCSTFNNPPLCKSLDFEIKVLEVYGFDGVIL</sequence>
<dbReference type="Proteomes" id="UP000007819">
    <property type="component" value="Chromosome X"/>
</dbReference>
<dbReference type="SMART" id="SM00164">
    <property type="entry name" value="TBC"/>
    <property type="match status" value="1"/>
</dbReference>
<dbReference type="PANTHER" id="PTHR23354">
    <property type="entry name" value="NUCLEOLAR PROTEIN 7/ESTROGEN RECEPTOR COACTIVATOR-RELATED"/>
    <property type="match status" value="1"/>
</dbReference>
<evidence type="ECO:0000259" key="1">
    <source>
        <dbReference type="PROSITE" id="PS51886"/>
    </source>
</evidence>
<dbReference type="RefSeq" id="XP_003242987.1">
    <property type="nucleotide sequence ID" value="XM_003242939.3"/>
</dbReference>
<name>A0A8R1W4Q2_ACYPI</name>
<accession>A0A8R1W4Q2</accession>
<dbReference type="InterPro" id="IPR006571">
    <property type="entry name" value="TLDc_dom"/>
</dbReference>
<evidence type="ECO:0000313" key="2">
    <source>
        <dbReference type="EnsemblMetazoa" id="XP_003242987.1"/>
    </source>
</evidence>
<evidence type="ECO:0000313" key="3">
    <source>
        <dbReference type="Proteomes" id="UP000007819"/>
    </source>
</evidence>
<feature type="domain" description="TLDc" evidence="1">
    <location>
        <begin position="423"/>
        <end position="599"/>
    </location>
</feature>
<proteinExistence type="predicted"/>
<dbReference type="Pfam" id="PF00566">
    <property type="entry name" value="RabGAP-TBC"/>
    <property type="match status" value="1"/>
</dbReference>
<dbReference type="Pfam" id="PF07534">
    <property type="entry name" value="TLD"/>
    <property type="match status" value="1"/>
</dbReference>
<organism evidence="2 3">
    <name type="scientific">Acyrthosiphon pisum</name>
    <name type="common">Pea aphid</name>
    <dbReference type="NCBI Taxonomy" id="7029"/>
    <lineage>
        <taxon>Eukaryota</taxon>
        <taxon>Metazoa</taxon>
        <taxon>Ecdysozoa</taxon>
        <taxon>Arthropoda</taxon>
        <taxon>Hexapoda</taxon>
        <taxon>Insecta</taxon>
        <taxon>Pterygota</taxon>
        <taxon>Neoptera</taxon>
        <taxon>Paraneoptera</taxon>
        <taxon>Hemiptera</taxon>
        <taxon>Sternorrhyncha</taxon>
        <taxon>Aphidomorpha</taxon>
        <taxon>Aphidoidea</taxon>
        <taxon>Aphididae</taxon>
        <taxon>Macrosiphini</taxon>
        <taxon>Acyrthosiphon</taxon>
    </lineage>
</organism>
<dbReference type="InterPro" id="IPR000195">
    <property type="entry name" value="Rab-GAP-TBC_dom"/>
</dbReference>
<dbReference type="EnsemblMetazoa" id="XM_003242939.4">
    <property type="protein sequence ID" value="XP_003242987.1"/>
    <property type="gene ID" value="LOC100164218"/>
</dbReference>
<keyword evidence="3" id="KW-1185">Reference proteome</keyword>
<dbReference type="PANTHER" id="PTHR23354:SF122">
    <property type="entry name" value="GTPASE-ACTIVATING PROTEIN SKYWALKER"/>
    <property type="match status" value="1"/>
</dbReference>
<dbReference type="SMART" id="SM00584">
    <property type="entry name" value="TLDc"/>
    <property type="match status" value="1"/>
</dbReference>